<name>A0A7G1HPP6_9BACT</name>
<protein>
    <submittedName>
        <fullName evidence="4">TetR family transcriptional regulator</fullName>
    </submittedName>
</protein>
<dbReference type="InterPro" id="IPR036271">
    <property type="entry name" value="Tet_transcr_reg_TetR-rel_C_sf"/>
</dbReference>
<evidence type="ECO:0000256" key="1">
    <source>
        <dbReference type="ARBA" id="ARBA00023125"/>
    </source>
</evidence>
<dbReference type="SUPFAM" id="SSF48498">
    <property type="entry name" value="Tetracyclin repressor-like, C-terminal domain"/>
    <property type="match status" value="1"/>
</dbReference>
<evidence type="ECO:0000259" key="3">
    <source>
        <dbReference type="PROSITE" id="PS50977"/>
    </source>
</evidence>
<dbReference type="PRINTS" id="PR00455">
    <property type="entry name" value="HTHTETR"/>
</dbReference>
<evidence type="ECO:0000313" key="4">
    <source>
        <dbReference type="EMBL" id="BCI61649.1"/>
    </source>
</evidence>
<dbReference type="EMBL" id="AP023322">
    <property type="protein sequence ID" value="BCI61649.1"/>
    <property type="molecule type" value="Genomic_DNA"/>
</dbReference>
<dbReference type="InterPro" id="IPR009057">
    <property type="entry name" value="Homeodomain-like_sf"/>
</dbReference>
<dbReference type="SUPFAM" id="SSF46689">
    <property type="entry name" value="Homeodomain-like"/>
    <property type="match status" value="1"/>
</dbReference>
<evidence type="ECO:0000313" key="5">
    <source>
        <dbReference type="Proteomes" id="UP000594042"/>
    </source>
</evidence>
<evidence type="ECO:0000256" key="2">
    <source>
        <dbReference type="PROSITE-ProRule" id="PRU00335"/>
    </source>
</evidence>
<dbReference type="Gene3D" id="1.10.357.10">
    <property type="entry name" value="Tetracycline Repressor, domain 2"/>
    <property type="match status" value="1"/>
</dbReference>
<dbReference type="KEGG" id="copr:Cop2CBH44_00020"/>
<gene>
    <name evidence="4" type="ORF">Cop2CBH44_00020</name>
</gene>
<dbReference type="GO" id="GO:0003677">
    <property type="term" value="F:DNA binding"/>
    <property type="evidence" value="ECO:0007669"/>
    <property type="project" value="UniProtKB-UniRule"/>
</dbReference>
<keyword evidence="1 2" id="KW-0238">DNA-binding</keyword>
<accession>A0A7G1HPP6</accession>
<dbReference type="PROSITE" id="PS50977">
    <property type="entry name" value="HTH_TETR_2"/>
    <property type="match status" value="1"/>
</dbReference>
<dbReference type="InterPro" id="IPR001647">
    <property type="entry name" value="HTH_TetR"/>
</dbReference>
<dbReference type="PANTHER" id="PTHR30328:SF54">
    <property type="entry name" value="HTH-TYPE TRANSCRIPTIONAL REPRESSOR SCO4008"/>
    <property type="match status" value="1"/>
</dbReference>
<feature type="DNA-binding region" description="H-T-H motif" evidence="2">
    <location>
        <begin position="32"/>
        <end position="51"/>
    </location>
</feature>
<dbReference type="AlphaFoldDB" id="A0A7G1HPP6"/>
<proteinExistence type="predicted"/>
<reference evidence="5" key="1">
    <citation type="submission" date="2020-07" db="EMBL/GenBank/DDBJ databases">
        <title>Complete genome sequencing of Coprobacter sp. strain 2CBH44.</title>
        <authorList>
            <person name="Sakamoto M."/>
            <person name="Murakami T."/>
            <person name="Mori H."/>
        </authorList>
    </citation>
    <scope>NUCLEOTIDE SEQUENCE [LARGE SCALE GENOMIC DNA]</scope>
    <source>
        <strain evidence="5">2CBH44</strain>
    </source>
</reference>
<dbReference type="InterPro" id="IPR041474">
    <property type="entry name" value="NicS_C"/>
</dbReference>
<sequence length="210" mass="23770">MDKEDNHLQDTETRILQAAEKEFFEKGYAGARTASIAEAAGVTHAMLHYYFRTKDKLFEQIVSEKINKLGDIVLSAIGDSNLPLAERIRQGVEHHFDFIAANRELPRFLVNEVYVRPERIGAMVSGMQSVASALLDNLQHEIDECAAQGQCRQIDARMLLIDIVSLNVFPFMAAPIVEGAIGSFYESYDEFLAMRKKENVETVLRKLKIY</sequence>
<feature type="domain" description="HTH tetR-type" evidence="3">
    <location>
        <begin position="9"/>
        <end position="69"/>
    </location>
</feature>
<dbReference type="InterPro" id="IPR050109">
    <property type="entry name" value="HTH-type_TetR-like_transc_reg"/>
</dbReference>
<dbReference type="RefSeq" id="WP_021931755.1">
    <property type="nucleotide sequence ID" value="NZ_AP023322.1"/>
</dbReference>
<keyword evidence="5" id="KW-1185">Reference proteome</keyword>
<dbReference type="Pfam" id="PF00440">
    <property type="entry name" value="TetR_N"/>
    <property type="match status" value="1"/>
</dbReference>
<organism evidence="4 5">
    <name type="scientific">Coprobacter secundus subsp. similis</name>
    <dbReference type="NCBI Taxonomy" id="2751153"/>
    <lineage>
        <taxon>Bacteria</taxon>
        <taxon>Pseudomonadati</taxon>
        <taxon>Bacteroidota</taxon>
        <taxon>Bacteroidia</taxon>
        <taxon>Bacteroidales</taxon>
        <taxon>Barnesiellaceae</taxon>
        <taxon>Coprobacter</taxon>
    </lineage>
</organism>
<dbReference type="Proteomes" id="UP000594042">
    <property type="component" value="Chromosome"/>
</dbReference>
<dbReference type="PANTHER" id="PTHR30328">
    <property type="entry name" value="TRANSCRIPTIONAL REPRESSOR"/>
    <property type="match status" value="1"/>
</dbReference>
<dbReference type="Pfam" id="PF17938">
    <property type="entry name" value="TetR_C_29"/>
    <property type="match status" value="1"/>
</dbReference>